<name>A0A345AWD1_9CAUD</name>
<dbReference type="EMBL" id="MH512890">
    <property type="protein sequence ID" value="AXF41214.1"/>
    <property type="molecule type" value="Genomic_DNA"/>
</dbReference>
<dbReference type="Proteomes" id="UP000257501">
    <property type="component" value="Segment"/>
</dbReference>
<sequence length="57" mass="6923">MRKFIILERFVGYNDITIEANTEEEAIELYNRGHFPDSAVDQDDMFYDFEFRDIRPE</sequence>
<reference evidence="1 2" key="1">
    <citation type="journal article" date="2011" name="Nature">
        <title>Genomic island variability facilitates Prochlorococcus-virus coexistence.</title>
        <authorList>
            <person name="Avrani S."/>
            <person name="Wurtzel O."/>
            <person name="Sharon I."/>
            <person name="Sorek R."/>
            <person name="Lindell D."/>
        </authorList>
    </citation>
    <scope>NUCLEOTIDE SEQUENCE [LARGE SCALE GENOMIC DNA]</scope>
</reference>
<evidence type="ECO:0000313" key="2">
    <source>
        <dbReference type="Proteomes" id="UP000257501"/>
    </source>
</evidence>
<accession>A0A345AWD1</accession>
<proteinExistence type="predicted"/>
<protein>
    <submittedName>
        <fullName evidence="1">Uncharacterized protein</fullName>
    </submittedName>
</protein>
<gene>
    <name evidence="1" type="primary">ORF_78</name>
    <name evidence="1" type="ORF">S-TIM4_ORF_78</name>
</gene>
<dbReference type="RefSeq" id="YP_009806335.1">
    <property type="nucleotide sequence ID" value="NC_048015.1"/>
</dbReference>
<dbReference type="GeneID" id="54997193"/>
<organism evidence="1 2">
    <name type="scientific">Cyanophage S-TIM4</name>
    <dbReference type="NCBI Taxonomy" id="1048189"/>
    <lineage>
        <taxon>Viruses</taxon>
        <taxon>Duplodnaviria</taxon>
        <taxon>Heunggongvirae</taxon>
        <taxon>Uroviricota</taxon>
        <taxon>Caudoviricetes</taxon>
        <taxon>Pantevenvirales</taxon>
        <taxon>Kyanoviridae</taxon>
        <taxon>Thaumasvirus</taxon>
        <taxon>Thaumasvirus stim4</taxon>
    </lineage>
</organism>
<evidence type="ECO:0000313" key="1">
    <source>
        <dbReference type="EMBL" id="AXF41214.1"/>
    </source>
</evidence>
<keyword evidence="2" id="KW-1185">Reference proteome</keyword>
<dbReference type="KEGG" id="vg:54997193"/>